<protein>
    <recommendedName>
        <fullName evidence="4">Replication factor C subunit 3</fullName>
    </recommendedName>
</protein>
<feature type="region of interest" description="Disordered" evidence="1">
    <location>
        <begin position="318"/>
        <end position="341"/>
    </location>
</feature>
<dbReference type="SUPFAM" id="SSF48019">
    <property type="entry name" value="post-AAA+ oligomerization domain-like"/>
    <property type="match status" value="1"/>
</dbReference>
<feature type="compositionally biased region" description="Basic and acidic residues" evidence="1">
    <location>
        <begin position="127"/>
        <end position="137"/>
    </location>
</feature>
<feature type="compositionally biased region" description="Basic and acidic residues" evidence="1">
    <location>
        <begin position="327"/>
        <end position="336"/>
    </location>
</feature>
<evidence type="ECO:0008006" key="4">
    <source>
        <dbReference type="Google" id="ProtNLM"/>
    </source>
</evidence>
<dbReference type="Gene3D" id="1.10.8.60">
    <property type="match status" value="1"/>
</dbReference>
<proteinExistence type="predicted"/>
<feature type="compositionally biased region" description="Basic and acidic residues" evidence="1">
    <location>
        <begin position="23"/>
        <end position="50"/>
    </location>
</feature>
<dbReference type="SUPFAM" id="SSF52540">
    <property type="entry name" value="P-loop containing nucleoside triphosphate hydrolases"/>
    <property type="match status" value="1"/>
</dbReference>
<evidence type="ECO:0000256" key="1">
    <source>
        <dbReference type="SAM" id="MobiDB-lite"/>
    </source>
</evidence>
<dbReference type="GO" id="GO:0003689">
    <property type="term" value="F:DNA clamp loader activity"/>
    <property type="evidence" value="ECO:0007669"/>
    <property type="project" value="TreeGrafter"/>
</dbReference>
<accession>A0AAV8TDJ8</accession>
<dbReference type="FunFam" id="1.10.8.60:FF:000030">
    <property type="entry name" value="replication factor C subunit 3"/>
    <property type="match status" value="1"/>
</dbReference>
<dbReference type="InterPro" id="IPR050238">
    <property type="entry name" value="DNA_Rep/Repair_Clamp_Loader"/>
</dbReference>
<name>A0AAV8TDJ8_9ROSI</name>
<dbReference type="Pfam" id="PF22534">
    <property type="entry name" value="RFC_C"/>
    <property type="match status" value="1"/>
</dbReference>
<dbReference type="AlphaFoldDB" id="A0AAV8TDJ8"/>
<feature type="compositionally biased region" description="Basic and acidic residues" evidence="1">
    <location>
        <begin position="174"/>
        <end position="193"/>
    </location>
</feature>
<dbReference type="EMBL" id="JAIWQS010000005">
    <property type="protein sequence ID" value="KAJ8764379.1"/>
    <property type="molecule type" value="Genomic_DNA"/>
</dbReference>
<dbReference type="GO" id="GO:0005634">
    <property type="term" value="C:nucleus"/>
    <property type="evidence" value="ECO:0007669"/>
    <property type="project" value="TreeGrafter"/>
</dbReference>
<feature type="compositionally biased region" description="Basic residues" evidence="1">
    <location>
        <begin position="54"/>
        <end position="65"/>
    </location>
</feature>
<organism evidence="2 3">
    <name type="scientific">Erythroxylum novogranatense</name>
    <dbReference type="NCBI Taxonomy" id="1862640"/>
    <lineage>
        <taxon>Eukaryota</taxon>
        <taxon>Viridiplantae</taxon>
        <taxon>Streptophyta</taxon>
        <taxon>Embryophyta</taxon>
        <taxon>Tracheophyta</taxon>
        <taxon>Spermatophyta</taxon>
        <taxon>Magnoliopsida</taxon>
        <taxon>eudicotyledons</taxon>
        <taxon>Gunneridae</taxon>
        <taxon>Pentapetalae</taxon>
        <taxon>rosids</taxon>
        <taxon>fabids</taxon>
        <taxon>Malpighiales</taxon>
        <taxon>Erythroxylaceae</taxon>
        <taxon>Erythroxylum</taxon>
    </lineage>
</organism>
<dbReference type="GO" id="GO:0006261">
    <property type="term" value="P:DNA-templated DNA replication"/>
    <property type="evidence" value="ECO:0007669"/>
    <property type="project" value="TreeGrafter"/>
</dbReference>
<dbReference type="Proteomes" id="UP001159364">
    <property type="component" value="Linkage Group LG05"/>
</dbReference>
<feature type="region of interest" description="Disordered" evidence="1">
    <location>
        <begin position="1"/>
        <end position="218"/>
    </location>
</feature>
<dbReference type="InterPro" id="IPR027417">
    <property type="entry name" value="P-loop_NTPase"/>
</dbReference>
<feature type="compositionally biased region" description="Basic and acidic residues" evidence="1">
    <location>
        <begin position="202"/>
        <end position="213"/>
    </location>
</feature>
<dbReference type="GO" id="GO:0005663">
    <property type="term" value="C:DNA replication factor C complex"/>
    <property type="evidence" value="ECO:0007669"/>
    <property type="project" value="TreeGrafter"/>
</dbReference>
<evidence type="ECO:0000313" key="2">
    <source>
        <dbReference type="EMBL" id="KAJ8764379.1"/>
    </source>
</evidence>
<comment type="caution">
    <text evidence="2">The sequence shown here is derived from an EMBL/GenBank/DDBJ whole genome shotgun (WGS) entry which is preliminary data.</text>
</comment>
<dbReference type="PANTHER" id="PTHR11669:SF25">
    <property type="entry name" value="OS02G0704966 PROTEIN"/>
    <property type="match status" value="1"/>
</dbReference>
<evidence type="ECO:0000313" key="3">
    <source>
        <dbReference type="Proteomes" id="UP001159364"/>
    </source>
</evidence>
<keyword evidence="3" id="KW-1185">Reference proteome</keyword>
<dbReference type="GO" id="GO:0006281">
    <property type="term" value="P:DNA repair"/>
    <property type="evidence" value="ECO:0007669"/>
    <property type="project" value="TreeGrafter"/>
</dbReference>
<sequence length="756" mass="86519">MENGSKRYNKQSRSGYEPSDVETDGHDSPLHKHDHKNETFSPENLKDAAFLRKLSPKRHSRRHSSRSIGFSLAEDSVVSQAPREQISKPTHKLRRDDRRSVSPIQSQTSHVPFLKPEIGKQVYPSHSGKEEHGRYDDDASVGSGRRKNLKTTREDKSRERSNSSRRSKTAPRLRAGDKDQENSYGSKEKKFERNVSPLSQDMNRKQREIDTSHSKSSTVGELNEMIANIKMARASVTGDPVFESTDSISPGDIFFSREHTAFGIQKFGLAKKGNNEGNQYPMPARFNQKDSVSPKHRKDNDHIEYRPHRIATNSISQTMSSSFCTSSDKHSRESSKTSDWSGKSGNFRNFVANRRKSQSETWFSCMRRGTCKASKSPERKYHVDEALFIEKATVIESLRPFWADKYQPRSLIGFTCHKREAQLLKQLVLDDSIPHILLRGPSGSGKRSLTMALLAEIFGDAGCKVSHDLRYFQFKDKKPMQAVVPVTYSKHHVELNVRTESNAKYALIGLVREISNKFSTTPEISTVNFEPEYTVIVLYDVDKAEENIQHLIKWIMDCYTDACKLVLCCEDDTNILDSVKGRCKVIDVEAPVTHEIMEVLIQISRKEEFELPMNFAAKIATKSKQNLREAIMALEACKAHNYPFTEDQPIQIGWEGVVKELAEQILADPSNQRLFSIRGKIQKLLLDFVHPKLILLKLVEQFLRRLEGPSRREIYYWHAYYDKRLPTGTTALLKLEEFVAKFMSIHRRSSASHNYE</sequence>
<dbReference type="Gene3D" id="3.40.50.300">
    <property type="entry name" value="P-loop containing nucleotide triphosphate hydrolases"/>
    <property type="match status" value="1"/>
</dbReference>
<dbReference type="Pfam" id="PF21960">
    <property type="entry name" value="RCF1-5-like_lid"/>
    <property type="match status" value="1"/>
</dbReference>
<dbReference type="PANTHER" id="PTHR11669">
    <property type="entry name" value="REPLICATION FACTOR C / DNA POLYMERASE III GAMMA-TAU SUBUNIT"/>
    <property type="match status" value="1"/>
</dbReference>
<dbReference type="Gene3D" id="1.20.272.10">
    <property type="match status" value="1"/>
</dbReference>
<dbReference type="GO" id="GO:0003677">
    <property type="term" value="F:DNA binding"/>
    <property type="evidence" value="ECO:0007669"/>
    <property type="project" value="InterPro"/>
</dbReference>
<dbReference type="InterPro" id="IPR008921">
    <property type="entry name" value="DNA_pol3_clamp-load_cplx_C"/>
</dbReference>
<reference evidence="2 3" key="1">
    <citation type="submission" date="2021-09" db="EMBL/GenBank/DDBJ databases">
        <title>Genomic insights and catalytic innovation underlie evolution of tropane alkaloids biosynthesis.</title>
        <authorList>
            <person name="Wang Y.-J."/>
            <person name="Tian T."/>
            <person name="Huang J.-P."/>
            <person name="Huang S.-X."/>
        </authorList>
    </citation>
    <scope>NUCLEOTIDE SEQUENCE [LARGE SCALE GENOMIC DNA]</scope>
    <source>
        <strain evidence="2">KIB-2018</strain>
        <tissue evidence="2">Leaf</tissue>
    </source>
</reference>
<gene>
    <name evidence="2" type="ORF">K2173_006119</name>
</gene>
<feature type="compositionally biased region" description="Basic and acidic residues" evidence="1">
    <location>
        <begin position="151"/>
        <end position="162"/>
    </location>
</feature>